<keyword evidence="3" id="KW-0804">Transcription</keyword>
<dbReference type="InterPro" id="IPR041347">
    <property type="entry name" value="MftR_C"/>
</dbReference>
<dbReference type="Gene3D" id="1.10.10.60">
    <property type="entry name" value="Homeodomain-like"/>
    <property type="match status" value="1"/>
</dbReference>
<comment type="caution">
    <text evidence="7">The sequence shown here is derived from an EMBL/GenBank/DDBJ whole genome shotgun (WGS) entry which is preliminary data.</text>
</comment>
<organism evidence="7 8">
    <name type="scientific">Agromyces allii</name>
    <dbReference type="NCBI Taxonomy" id="393607"/>
    <lineage>
        <taxon>Bacteria</taxon>
        <taxon>Bacillati</taxon>
        <taxon>Actinomycetota</taxon>
        <taxon>Actinomycetes</taxon>
        <taxon>Micrococcales</taxon>
        <taxon>Microbacteriaceae</taxon>
        <taxon>Agromyces</taxon>
    </lineage>
</organism>
<dbReference type="PROSITE" id="PS50977">
    <property type="entry name" value="HTH_TETR_2"/>
    <property type="match status" value="1"/>
</dbReference>
<dbReference type="Pfam" id="PF00440">
    <property type="entry name" value="TetR_N"/>
    <property type="match status" value="1"/>
</dbReference>
<evidence type="ECO:0000256" key="2">
    <source>
        <dbReference type="ARBA" id="ARBA00023125"/>
    </source>
</evidence>
<evidence type="ECO:0000256" key="1">
    <source>
        <dbReference type="ARBA" id="ARBA00023015"/>
    </source>
</evidence>
<proteinExistence type="predicted"/>
<dbReference type="Proteomes" id="UP001499954">
    <property type="component" value="Unassembled WGS sequence"/>
</dbReference>
<dbReference type="PANTHER" id="PTHR30055:SF238">
    <property type="entry name" value="MYCOFACTOCIN BIOSYNTHESIS TRANSCRIPTIONAL REGULATOR MFTR-RELATED"/>
    <property type="match status" value="1"/>
</dbReference>
<dbReference type="SUPFAM" id="SSF46689">
    <property type="entry name" value="Homeodomain-like"/>
    <property type="match status" value="1"/>
</dbReference>
<reference evidence="7 8" key="1">
    <citation type="journal article" date="2019" name="Int. J. Syst. Evol. Microbiol.">
        <title>The Global Catalogue of Microorganisms (GCM) 10K type strain sequencing project: providing services to taxonomists for standard genome sequencing and annotation.</title>
        <authorList>
            <consortium name="The Broad Institute Genomics Platform"/>
            <consortium name="The Broad Institute Genome Sequencing Center for Infectious Disease"/>
            <person name="Wu L."/>
            <person name="Ma J."/>
        </authorList>
    </citation>
    <scope>NUCLEOTIDE SEQUENCE [LARGE SCALE GENOMIC DNA]</scope>
    <source>
        <strain evidence="7 8">JCM 13584</strain>
    </source>
</reference>
<dbReference type="EMBL" id="BAAAMK010000002">
    <property type="protein sequence ID" value="GAA1952289.1"/>
    <property type="molecule type" value="Genomic_DNA"/>
</dbReference>
<dbReference type="InterPro" id="IPR009057">
    <property type="entry name" value="Homeodomain-like_sf"/>
</dbReference>
<feature type="region of interest" description="Disordered" evidence="5">
    <location>
        <begin position="1"/>
        <end position="30"/>
    </location>
</feature>
<evidence type="ECO:0000256" key="4">
    <source>
        <dbReference type="PROSITE-ProRule" id="PRU00335"/>
    </source>
</evidence>
<gene>
    <name evidence="7" type="ORF">GCM10009717_17890</name>
</gene>
<dbReference type="PRINTS" id="PR00455">
    <property type="entry name" value="HTHTETR"/>
</dbReference>
<sequence>MTDSDALGTDARTEAPRARGGRPRASSRRTLEDAASELFLEQGYAGTTIDQIAQRAGVGRNTFFNYFAAKSDLLWLDVDETIAALPGVLDETSEDVSPSAALERAVTALAARHPHSAVPIALSQREPMATQEEFLSAGLSRFLAVAHALAGFLAERVEGHVDPTIVRAAANATTAAAATAAGAWALAGVERGDLAAEVDRAIAPVCRGFASQLDARRPTGA</sequence>
<keyword evidence="2 4" id="KW-0238">DNA-binding</keyword>
<accession>A0ABN2QKJ7</accession>
<feature type="DNA-binding region" description="H-T-H motif" evidence="4">
    <location>
        <begin position="48"/>
        <end position="67"/>
    </location>
</feature>
<evidence type="ECO:0000313" key="8">
    <source>
        <dbReference type="Proteomes" id="UP001499954"/>
    </source>
</evidence>
<dbReference type="InterPro" id="IPR050109">
    <property type="entry name" value="HTH-type_TetR-like_transc_reg"/>
</dbReference>
<keyword evidence="1" id="KW-0805">Transcription regulation</keyword>
<dbReference type="Gene3D" id="1.10.357.10">
    <property type="entry name" value="Tetracycline Repressor, domain 2"/>
    <property type="match status" value="1"/>
</dbReference>
<evidence type="ECO:0000256" key="5">
    <source>
        <dbReference type="SAM" id="MobiDB-lite"/>
    </source>
</evidence>
<evidence type="ECO:0000259" key="6">
    <source>
        <dbReference type="PROSITE" id="PS50977"/>
    </source>
</evidence>
<name>A0ABN2QKJ7_9MICO</name>
<protein>
    <recommendedName>
        <fullName evidence="6">HTH tetR-type domain-containing protein</fullName>
    </recommendedName>
</protein>
<evidence type="ECO:0000256" key="3">
    <source>
        <dbReference type="ARBA" id="ARBA00023163"/>
    </source>
</evidence>
<dbReference type="PANTHER" id="PTHR30055">
    <property type="entry name" value="HTH-TYPE TRANSCRIPTIONAL REGULATOR RUTR"/>
    <property type="match status" value="1"/>
</dbReference>
<evidence type="ECO:0000313" key="7">
    <source>
        <dbReference type="EMBL" id="GAA1952289.1"/>
    </source>
</evidence>
<dbReference type="RefSeq" id="WP_157413812.1">
    <property type="nucleotide sequence ID" value="NZ_BAAAMK010000002.1"/>
</dbReference>
<dbReference type="InterPro" id="IPR001647">
    <property type="entry name" value="HTH_TetR"/>
</dbReference>
<feature type="domain" description="HTH tetR-type" evidence="6">
    <location>
        <begin position="25"/>
        <end position="85"/>
    </location>
</feature>
<dbReference type="Pfam" id="PF17754">
    <property type="entry name" value="TetR_C_14"/>
    <property type="match status" value="1"/>
</dbReference>
<keyword evidence="8" id="KW-1185">Reference proteome</keyword>